<name>A0A8H9GQX9_9DEIO</name>
<dbReference type="EMBL" id="BMQG01000008">
    <property type="protein sequence ID" value="GGM48336.1"/>
    <property type="molecule type" value="Genomic_DNA"/>
</dbReference>
<comment type="caution">
    <text evidence="1">The sequence shown here is derived from an EMBL/GenBank/DDBJ whole genome shotgun (WGS) entry which is preliminary data.</text>
</comment>
<dbReference type="RefSeq" id="WP_110827971.1">
    <property type="nucleotide sequence ID" value="NZ_BMQG01000008.1"/>
</dbReference>
<dbReference type="Proteomes" id="UP000600547">
    <property type="component" value="Unassembled WGS sequence"/>
</dbReference>
<gene>
    <name evidence="1" type="ORF">GCM10008956_25650</name>
</gene>
<organism evidence="1 2">
    <name type="scientific">Deinococcus arenae</name>
    <dbReference type="NCBI Taxonomy" id="1452751"/>
    <lineage>
        <taxon>Bacteria</taxon>
        <taxon>Thermotogati</taxon>
        <taxon>Deinococcota</taxon>
        <taxon>Deinococci</taxon>
        <taxon>Deinococcales</taxon>
        <taxon>Deinococcaceae</taxon>
        <taxon>Deinococcus</taxon>
    </lineage>
</organism>
<protein>
    <submittedName>
        <fullName evidence="1">Uncharacterized protein</fullName>
    </submittedName>
</protein>
<keyword evidence="2" id="KW-1185">Reference proteome</keyword>
<dbReference type="AlphaFoldDB" id="A0A8H9GQX9"/>
<evidence type="ECO:0000313" key="1">
    <source>
        <dbReference type="EMBL" id="GGM48336.1"/>
    </source>
</evidence>
<accession>A0A8H9GQX9</accession>
<evidence type="ECO:0000313" key="2">
    <source>
        <dbReference type="Proteomes" id="UP000600547"/>
    </source>
</evidence>
<sequence length="225" mass="24507">MTGELRSLLSPRLQPPGTVADWLEVATADLTPTAAARVRADYQAHLEDTLAAEPDLTEAGLLRRWGSAQAARTGLNRTHLTTWDARHLPPGRLSVRRVLLDSAPMQLGMLGAAGPGALRGDPRTLTLLGAALLLVQLINLARWQLLTRPLRPENRVIWHWLTKPSSLILLGGLLWATWTGVTQPAQVGGWFGRLEGWLAAGVLTVQLVRFQLSLTAARKQRSVPA</sequence>
<reference evidence="2" key="1">
    <citation type="journal article" date="2019" name="Int. J. Syst. Evol. Microbiol.">
        <title>The Global Catalogue of Microorganisms (GCM) 10K type strain sequencing project: providing services to taxonomists for standard genome sequencing and annotation.</title>
        <authorList>
            <consortium name="The Broad Institute Genomics Platform"/>
            <consortium name="The Broad Institute Genome Sequencing Center for Infectious Disease"/>
            <person name="Wu L."/>
            <person name="Ma J."/>
        </authorList>
    </citation>
    <scope>NUCLEOTIDE SEQUENCE [LARGE SCALE GENOMIC DNA]</scope>
    <source>
        <strain evidence="2">JCM 31047</strain>
    </source>
</reference>
<proteinExistence type="predicted"/>